<evidence type="ECO:0000256" key="4">
    <source>
        <dbReference type="ARBA" id="ARBA00022842"/>
    </source>
</evidence>
<dbReference type="Gene3D" id="1.10.1200.270">
    <property type="entry name" value="Methyltransferase, alpha-helical capping domain"/>
    <property type="match status" value="1"/>
</dbReference>
<evidence type="ECO:0000313" key="6">
    <source>
        <dbReference type="Proteomes" id="UP001370490"/>
    </source>
</evidence>
<dbReference type="InterPro" id="IPR029063">
    <property type="entry name" value="SAM-dependent_MTases_sf"/>
</dbReference>
<sequence length="356" mass="40156">METKKLAEFMTMNGGEGQYSYAKNSAFQKAGLQITLEFISEEIASKLEVTKLLSNSKVFKIADLGCSIGPNTFIAVQSIIDAVKLKNKSECLNPESIEFQVLFNDLVSNDFNTLFKSLPERQYFAAAVPGTFYGRLFPEGSLHLVHASYTLQFLSEIPKEILDKNSPAWNGGRIHYSKKEVREAYSAQYAKDMDLFLSVRAKEIIPGGFLAALIPILHVGDGPSRNDAFESCIIDMAKEGLLEEDKVDSFNLPVYFPSEDEFKAIIERNEHFTIERTEKTHRAVIPDASKPSVKRYANQLRSGFEKLLKEHFGVGNEVMDELFDRYVEKLIEFGTLSGSHKSFVDFFVLLKRKVQA</sequence>
<accession>A0AAN8ZB21</accession>
<proteinExistence type="predicted"/>
<name>A0AAN8ZB21_9MAGN</name>
<dbReference type="GO" id="GO:0032259">
    <property type="term" value="P:methylation"/>
    <property type="evidence" value="ECO:0007669"/>
    <property type="project" value="UniProtKB-KW"/>
</dbReference>
<dbReference type="SUPFAM" id="SSF53335">
    <property type="entry name" value="S-adenosyl-L-methionine-dependent methyltransferases"/>
    <property type="match status" value="1"/>
</dbReference>
<dbReference type="InterPro" id="IPR042086">
    <property type="entry name" value="MeTrfase_capping"/>
</dbReference>
<dbReference type="Proteomes" id="UP001370490">
    <property type="component" value="Unassembled WGS sequence"/>
</dbReference>
<dbReference type="Pfam" id="PF03492">
    <property type="entry name" value="Methyltransf_7"/>
    <property type="match status" value="1"/>
</dbReference>
<dbReference type="GO" id="GO:0046872">
    <property type="term" value="F:metal ion binding"/>
    <property type="evidence" value="ECO:0007669"/>
    <property type="project" value="UniProtKB-KW"/>
</dbReference>
<dbReference type="PANTHER" id="PTHR31009">
    <property type="entry name" value="S-ADENOSYL-L-METHIONINE:CARBOXYL METHYLTRANSFERASE FAMILY PROTEIN"/>
    <property type="match status" value="1"/>
</dbReference>
<evidence type="ECO:0000256" key="1">
    <source>
        <dbReference type="ARBA" id="ARBA00022603"/>
    </source>
</evidence>
<protein>
    <submittedName>
        <fullName evidence="5">SAM dependent carboxyl methyltransferase</fullName>
    </submittedName>
</protein>
<evidence type="ECO:0000256" key="3">
    <source>
        <dbReference type="ARBA" id="ARBA00022723"/>
    </source>
</evidence>
<keyword evidence="1 5" id="KW-0489">Methyltransferase</keyword>
<dbReference type="EMBL" id="JBAMMX010000011">
    <property type="protein sequence ID" value="KAK6931576.1"/>
    <property type="molecule type" value="Genomic_DNA"/>
</dbReference>
<keyword evidence="3" id="KW-0479">Metal-binding</keyword>
<reference evidence="5 6" key="1">
    <citation type="submission" date="2023-12" db="EMBL/GenBank/DDBJ databases">
        <title>A high-quality genome assembly for Dillenia turbinata (Dilleniales).</title>
        <authorList>
            <person name="Chanderbali A."/>
        </authorList>
    </citation>
    <scope>NUCLEOTIDE SEQUENCE [LARGE SCALE GENOMIC DNA]</scope>
    <source>
        <strain evidence="5">LSX21</strain>
        <tissue evidence="5">Leaf</tissue>
    </source>
</reference>
<keyword evidence="4" id="KW-0460">Magnesium</keyword>
<dbReference type="GO" id="GO:0008168">
    <property type="term" value="F:methyltransferase activity"/>
    <property type="evidence" value="ECO:0007669"/>
    <property type="project" value="UniProtKB-KW"/>
</dbReference>
<evidence type="ECO:0000256" key="2">
    <source>
        <dbReference type="ARBA" id="ARBA00022679"/>
    </source>
</evidence>
<dbReference type="InterPro" id="IPR005299">
    <property type="entry name" value="MeTrfase_7"/>
</dbReference>
<keyword evidence="2" id="KW-0808">Transferase</keyword>
<keyword evidence="6" id="KW-1185">Reference proteome</keyword>
<dbReference type="Gene3D" id="3.40.50.150">
    <property type="entry name" value="Vaccinia Virus protein VP39"/>
    <property type="match status" value="1"/>
</dbReference>
<organism evidence="5 6">
    <name type="scientific">Dillenia turbinata</name>
    <dbReference type="NCBI Taxonomy" id="194707"/>
    <lineage>
        <taxon>Eukaryota</taxon>
        <taxon>Viridiplantae</taxon>
        <taxon>Streptophyta</taxon>
        <taxon>Embryophyta</taxon>
        <taxon>Tracheophyta</taxon>
        <taxon>Spermatophyta</taxon>
        <taxon>Magnoliopsida</taxon>
        <taxon>eudicotyledons</taxon>
        <taxon>Gunneridae</taxon>
        <taxon>Pentapetalae</taxon>
        <taxon>Dilleniales</taxon>
        <taxon>Dilleniaceae</taxon>
        <taxon>Dillenia</taxon>
    </lineage>
</organism>
<comment type="caution">
    <text evidence="5">The sequence shown here is derived from an EMBL/GenBank/DDBJ whole genome shotgun (WGS) entry which is preliminary data.</text>
</comment>
<evidence type="ECO:0000313" key="5">
    <source>
        <dbReference type="EMBL" id="KAK6931576.1"/>
    </source>
</evidence>
<dbReference type="AlphaFoldDB" id="A0AAN8ZB21"/>
<gene>
    <name evidence="5" type="ORF">RJ641_003369</name>
</gene>